<evidence type="ECO:0000313" key="2">
    <source>
        <dbReference type="Proteomes" id="UP000783796"/>
    </source>
</evidence>
<accession>A0A948TEE6</accession>
<dbReference type="AlphaFoldDB" id="A0A948TEE6"/>
<reference evidence="1" key="1">
    <citation type="journal article" date="2021" name="PeerJ">
        <title>Extensive microbial diversity within the chicken gut microbiome revealed by metagenomics and culture.</title>
        <authorList>
            <person name="Gilroy R."/>
            <person name="Ravi A."/>
            <person name="Getino M."/>
            <person name="Pursley I."/>
            <person name="Horton D.L."/>
            <person name="Alikhan N.F."/>
            <person name="Baker D."/>
            <person name="Gharbi K."/>
            <person name="Hall N."/>
            <person name="Watson M."/>
            <person name="Adriaenssens E.M."/>
            <person name="Foster-Nyarko E."/>
            <person name="Jarju S."/>
            <person name="Secka A."/>
            <person name="Antonio M."/>
            <person name="Oren A."/>
            <person name="Chaudhuri R.R."/>
            <person name="La Ragione R."/>
            <person name="Hildebrand F."/>
            <person name="Pallen M.J."/>
        </authorList>
    </citation>
    <scope>NUCLEOTIDE SEQUENCE</scope>
    <source>
        <strain evidence="1">G4-2901</strain>
    </source>
</reference>
<gene>
    <name evidence="1" type="ORF">H9777_13950</name>
</gene>
<proteinExistence type="predicted"/>
<evidence type="ECO:0000313" key="1">
    <source>
        <dbReference type="EMBL" id="MBU3839380.1"/>
    </source>
</evidence>
<dbReference type="Proteomes" id="UP000783796">
    <property type="component" value="Unassembled WGS sequence"/>
</dbReference>
<reference evidence="1" key="2">
    <citation type="submission" date="2021-04" db="EMBL/GenBank/DDBJ databases">
        <authorList>
            <person name="Gilroy R."/>
        </authorList>
    </citation>
    <scope>NUCLEOTIDE SEQUENCE</scope>
    <source>
        <strain evidence="1">G4-2901</strain>
    </source>
</reference>
<sequence length="182" mass="21423">MRNIFILFLSGFLFSMCTHTKKEVHFKTFQEASEEFISNLTQNDTTIVLEIGTNIMELLKKNKIDEALDLLYMIKDYQLYRLDSDKKESLKNRFKMFPVLDYKYENISFISQGMNDIKYTVTFLPERVKNNSKTIVLMFNPVKVNGNWYFTVKEKGQLSSDTEEKIHPQSFAPKEITLSKNI</sequence>
<dbReference type="EMBL" id="JAHLFW010000112">
    <property type="protein sequence ID" value="MBU3839380.1"/>
    <property type="molecule type" value="Genomic_DNA"/>
</dbReference>
<comment type="caution">
    <text evidence="1">The sequence shown here is derived from an EMBL/GenBank/DDBJ whole genome shotgun (WGS) entry which is preliminary data.</text>
</comment>
<name>A0A948TEE6_9BACT</name>
<organism evidence="1 2">
    <name type="scientific">Candidatus Phocaeicola faecigallinarum</name>
    <dbReference type="NCBI Taxonomy" id="2838732"/>
    <lineage>
        <taxon>Bacteria</taxon>
        <taxon>Pseudomonadati</taxon>
        <taxon>Bacteroidota</taxon>
        <taxon>Bacteroidia</taxon>
        <taxon>Bacteroidales</taxon>
        <taxon>Bacteroidaceae</taxon>
        <taxon>Phocaeicola</taxon>
    </lineage>
</organism>
<protein>
    <submittedName>
        <fullName evidence="1">Uncharacterized protein</fullName>
    </submittedName>
</protein>